<evidence type="ECO:0000259" key="5">
    <source>
        <dbReference type="PROSITE" id="PS50949"/>
    </source>
</evidence>
<dbReference type="InterPro" id="IPR036388">
    <property type="entry name" value="WH-like_DNA-bd_sf"/>
</dbReference>
<dbReference type="PANTHER" id="PTHR44846">
    <property type="entry name" value="MANNOSYL-D-GLYCERATE TRANSPORT/METABOLISM SYSTEM REPRESSOR MNGR-RELATED"/>
    <property type="match status" value="1"/>
</dbReference>
<dbReference type="SUPFAM" id="SSF46785">
    <property type="entry name" value="Winged helix' DNA-binding domain"/>
    <property type="match status" value="1"/>
</dbReference>
<reference evidence="6" key="2">
    <citation type="submission" date="2023-02" db="EMBL/GenBank/DDBJ databases">
        <authorList>
            <person name="Rayyan A."/>
            <person name="Meyer T."/>
            <person name="Kyndt J.A."/>
        </authorList>
    </citation>
    <scope>NUCLEOTIDE SEQUENCE</scope>
    <source>
        <strain evidence="6">DSM 9987</strain>
    </source>
</reference>
<sequence>MRTARSAAPAGRPKRSAANGDADSRVPRYLQVAAVLRRRLRDGIWSVGERIATLEELEREFGVARVTVRQAIELLQSEGLLESQQGRGTFVTNTVDHRRWLQLATDWESLISMIRENVPHPLPAGVVGTPRIAPGEGRRAAAYRFLRSLQTRDGEPFGYARVHLARDVYRLAPKQFAARAALVVLAEMKGIEIARAHQTFTFGSADVETATLLGIGLAAPTVEARCVVADAAGTVIYVGEITYRGDCVSLDIELRGAAGGKASPAAAASPAKPSRAERPPARSAAAAKRAPPRRRG</sequence>
<dbReference type="Pfam" id="PF07702">
    <property type="entry name" value="UTRA"/>
    <property type="match status" value="1"/>
</dbReference>
<evidence type="ECO:0000313" key="7">
    <source>
        <dbReference type="Proteomes" id="UP001165652"/>
    </source>
</evidence>
<dbReference type="InterPro" id="IPR011663">
    <property type="entry name" value="UTRA"/>
</dbReference>
<dbReference type="PANTHER" id="PTHR44846:SF17">
    <property type="entry name" value="GNTR-FAMILY TRANSCRIPTIONAL REGULATOR"/>
    <property type="match status" value="1"/>
</dbReference>
<reference evidence="6" key="1">
    <citation type="journal article" date="2023" name="Microbiol Resour">
        <title>Genome Sequences of Rhodoplanes serenus and Two Thermotolerant Strains, Rhodoplanes tepidamans and 'Rhodoplanes cryptolactis,' Further Refine the Genus.</title>
        <authorList>
            <person name="Rayyan A.A."/>
            <person name="Kyndt J.A."/>
        </authorList>
    </citation>
    <scope>NUCLEOTIDE SEQUENCE</scope>
    <source>
        <strain evidence="6">DSM 9987</strain>
    </source>
</reference>
<evidence type="ECO:0000256" key="1">
    <source>
        <dbReference type="ARBA" id="ARBA00023015"/>
    </source>
</evidence>
<dbReference type="Gene3D" id="1.10.10.10">
    <property type="entry name" value="Winged helix-like DNA-binding domain superfamily/Winged helix DNA-binding domain"/>
    <property type="match status" value="1"/>
</dbReference>
<evidence type="ECO:0000256" key="2">
    <source>
        <dbReference type="ARBA" id="ARBA00023125"/>
    </source>
</evidence>
<feature type="domain" description="HTH gntR-type" evidence="5">
    <location>
        <begin position="26"/>
        <end position="94"/>
    </location>
</feature>
<dbReference type="InterPro" id="IPR000524">
    <property type="entry name" value="Tscrpt_reg_HTH_GntR"/>
</dbReference>
<keyword evidence="3" id="KW-0804">Transcription</keyword>
<name>A0ABT5JIA0_RHOTP</name>
<evidence type="ECO:0000256" key="4">
    <source>
        <dbReference type="SAM" id="MobiDB-lite"/>
    </source>
</evidence>
<dbReference type="Proteomes" id="UP001165652">
    <property type="component" value="Unassembled WGS sequence"/>
</dbReference>
<keyword evidence="7" id="KW-1185">Reference proteome</keyword>
<dbReference type="SMART" id="SM00866">
    <property type="entry name" value="UTRA"/>
    <property type="match status" value="1"/>
</dbReference>
<dbReference type="InterPro" id="IPR028978">
    <property type="entry name" value="Chorismate_lyase_/UTRA_dom_sf"/>
</dbReference>
<dbReference type="PROSITE" id="PS50949">
    <property type="entry name" value="HTH_GNTR"/>
    <property type="match status" value="1"/>
</dbReference>
<dbReference type="Pfam" id="PF00392">
    <property type="entry name" value="GntR"/>
    <property type="match status" value="1"/>
</dbReference>
<dbReference type="SUPFAM" id="SSF64288">
    <property type="entry name" value="Chorismate lyase-like"/>
    <property type="match status" value="1"/>
</dbReference>
<dbReference type="CDD" id="cd07377">
    <property type="entry name" value="WHTH_GntR"/>
    <property type="match status" value="1"/>
</dbReference>
<proteinExistence type="predicted"/>
<dbReference type="SMART" id="SM00345">
    <property type="entry name" value="HTH_GNTR"/>
    <property type="match status" value="1"/>
</dbReference>
<dbReference type="InterPro" id="IPR036390">
    <property type="entry name" value="WH_DNA-bd_sf"/>
</dbReference>
<comment type="caution">
    <text evidence="6">The sequence shown here is derived from an EMBL/GenBank/DDBJ whole genome shotgun (WGS) entry which is preliminary data.</text>
</comment>
<keyword evidence="2" id="KW-0238">DNA-binding</keyword>
<evidence type="ECO:0000313" key="6">
    <source>
        <dbReference type="EMBL" id="MDC7788750.1"/>
    </source>
</evidence>
<accession>A0ABT5JIA0</accession>
<dbReference type="RefSeq" id="WP_272779582.1">
    <property type="nucleotide sequence ID" value="NZ_JAQQLI010000051.1"/>
</dbReference>
<feature type="region of interest" description="Disordered" evidence="4">
    <location>
        <begin position="1"/>
        <end position="22"/>
    </location>
</feature>
<organism evidence="6 7">
    <name type="scientific">Rhodoplanes tepidamans</name>
    <name type="common">Rhodoplanes cryptolactis</name>
    <dbReference type="NCBI Taxonomy" id="200616"/>
    <lineage>
        <taxon>Bacteria</taxon>
        <taxon>Pseudomonadati</taxon>
        <taxon>Pseudomonadota</taxon>
        <taxon>Alphaproteobacteria</taxon>
        <taxon>Hyphomicrobiales</taxon>
        <taxon>Nitrobacteraceae</taxon>
        <taxon>Rhodoplanes</taxon>
    </lineage>
</organism>
<feature type="region of interest" description="Disordered" evidence="4">
    <location>
        <begin position="258"/>
        <end position="296"/>
    </location>
</feature>
<dbReference type="Gene3D" id="3.40.1410.10">
    <property type="entry name" value="Chorismate lyase-like"/>
    <property type="match status" value="1"/>
</dbReference>
<gene>
    <name evidence="6" type="ORF">PQJ73_23945</name>
</gene>
<dbReference type="InterPro" id="IPR050679">
    <property type="entry name" value="Bact_HTH_transcr_reg"/>
</dbReference>
<feature type="compositionally biased region" description="Low complexity" evidence="4">
    <location>
        <begin position="260"/>
        <end position="273"/>
    </location>
</feature>
<dbReference type="EMBL" id="JAQQLI010000051">
    <property type="protein sequence ID" value="MDC7788750.1"/>
    <property type="molecule type" value="Genomic_DNA"/>
</dbReference>
<protein>
    <submittedName>
        <fullName evidence="6">GntR family transcriptional regulator</fullName>
    </submittedName>
</protein>
<dbReference type="PRINTS" id="PR00035">
    <property type="entry name" value="HTHGNTR"/>
</dbReference>
<evidence type="ECO:0000256" key="3">
    <source>
        <dbReference type="ARBA" id="ARBA00023163"/>
    </source>
</evidence>
<keyword evidence="1" id="KW-0805">Transcription regulation</keyword>